<dbReference type="RefSeq" id="WP_035754411.1">
    <property type="nucleotide sequence ID" value="NZ_JRNH01000004.1"/>
</dbReference>
<gene>
    <name evidence="1" type="ORF">HMPREF2128_00585</name>
    <name evidence="2" type="ORF">HMPREF2128_02655</name>
</gene>
<dbReference type="Proteomes" id="UP000053528">
    <property type="component" value="Unassembled WGS sequence"/>
</dbReference>
<name>A0A095YGJ8_9MICC</name>
<reference evidence="1 3" key="1">
    <citation type="submission" date="2014-07" db="EMBL/GenBank/DDBJ databases">
        <authorList>
            <person name="McCorrison J."/>
            <person name="Sanka R."/>
            <person name="Torralba M."/>
            <person name="Gillis M."/>
            <person name="Haft D.H."/>
            <person name="Methe B."/>
            <person name="Sutton G."/>
            <person name="Nelson K.E."/>
        </authorList>
    </citation>
    <scope>NUCLEOTIDE SEQUENCE [LARGE SCALE GENOMIC DNA]</scope>
    <source>
        <strain evidence="1 3">DNF00011</strain>
    </source>
</reference>
<evidence type="ECO:0000313" key="3">
    <source>
        <dbReference type="Proteomes" id="UP000053528"/>
    </source>
</evidence>
<dbReference type="EMBL" id="JRNH01000004">
    <property type="protein sequence ID" value="KGF21560.1"/>
    <property type="molecule type" value="Genomic_DNA"/>
</dbReference>
<evidence type="ECO:0000313" key="2">
    <source>
        <dbReference type="EMBL" id="KGF21560.1"/>
    </source>
</evidence>
<protein>
    <recommendedName>
        <fullName evidence="4">DNA-binding protein</fullName>
    </recommendedName>
</protein>
<evidence type="ECO:0008006" key="4">
    <source>
        <dbReference type="Google" id="ProtNLM"/>
    </source>
</evidence>
<proteinExistence type="predicted"/>
<evidence type="ECO:0000313" key="1">
    <source>
        <dbReference type="EMBL" id="KGF21256.1"/>
    </source>
</evidence>
<accession>A0A095YGJ8</accession>
<organism evidence="1 3">
    <name type="scientific">Pseudoglutamicibacter albus DNF00011</name>
    <dbReference type="NCBI Taxonomy" id="1401063"/>
    <lineage>
        <taxon>Bacteria</taxon>
        <taxon>Bacillati</taxon>
        <taxon>Actinomycetota</taxon>
        <taxon>Actinomycetes</taxon>
        <taxon>Micrococcales</taxon>
        <taxon>Micrococcaceae</taxon>
        <taxon>Pseudoglutamicibacter</taxon>
    </lineage>
</organism>
<dbReference type="EMBL" id="JRNH01000004">
    <property type="protein sequence ID" value="KGF21256.1"/>
    <property type="molecule type" value="Genomic_DNA"/>
</dbReference>
<comment type="caution">
    <text evidence="1">The sequence shown here is derived from an EMBL/GenBank/DDBJ whole genome shotgun (WGS) entry which is preliminary data.</text>
</comment>
<sequence>MTDDRTITEHGGITLQPNDASFPLRAATFAHAMLPGRNIVKLIPEPLLEAETLALAVSGIEFKGSTRVGHIQRRGTGFPAWPVLTDPKNARHALNLVADLKRATRLAKSKPGTTKANILALATTLEESAPHFLPTFLEEAARAYLRAGNIPYAAHMFTRAREIERRYAVPIDETRHRDVFLEFAYAGAINHKELTAEASSLSRRLEPAEALERFRTLCIECAHSGLSPHASLKKDVAKLAKAAGLDPAEEEARLIRELLRTSSVEYAAPSFWKNYYPAIRRAAQHDAELREHLLTLQPRNAEPDAWIDLLQATGSLELVKQGTHPEFVPLILTFASQHKSGRTQANAKLAPLLAELLPQAGCTSMGVERGTLSQIPPEACEQLAAHGVRLTVHSGPLKPFINVANWAYNENRAPLPHLIADEQYRQYIINGIDKNLTDPDVMSAVAADPYLRPLVIELLTAKVELLEASAPTVDRLVGATRYVRGFEAVDDEQVQNLLDRVRTYHKDPAEVLAETLRRGLLEELGWHEFEKAYGSVESHDFSNTNRAQDCWPGVVVYNNNQATYVSGRTTRDIPHGTDEPIIGATEVDGQFALLTLDRETGEEHINWPASGARLPVKQHSGSGHLPGGSVPVPGGRLIDSKTVIRPDHHTWNNRNAQFFVEEDRIWILQHDRTLVEIDPETGAEGPQSMPEWIQEQCKRHPDLIFQPFHSQLRPVTEATTDSPFSTAQGYHRHAVFYSPNSPDFALIVDTDGTEYPITGEDAQRASGVVRLPDGQPRILLRTDWGYSLLHPEDGATTRYYGVDFNTALWWHHTRPRDPQLSSRLRTITADHVRPALEYIAANIAAAGDSKQRRRLYAEVSNKLGVNSPALCSAVIQHARNVLESWPQPDVAGPLDTLPDAPTFEQHHAPLTSLLSRYWFRIKVKEIWDDTAKLGLHQYPLSKTNTTETSANESLDFGASGTHVWSELLGATDGLLALAALPDRTAEEIQGLKELWLVMRTAGVVDATDLVVDEIEPPEDVAVDYTFSYPSSVLISDYSRRPLQLLRKASDGPVVIDGNTCPEVNRREFSPGRTDLEPIFDALLERVTENGPAPWSPEPGIAFAEATGMPVANAHLVMVGFPNFNADFVNFVPKELRTTMGLKVNEVTEARARLNEFQGDFLSVLAAGVPEDPAELLDQGLDVHAMAARWPGTRTALGAAPPECLDRIPKHLPSKTVESVLAGEHSEEDWTTEVAAVLWLAHELDLSDARRAALAGYVEELIHSPSGLDDVNAGSIFDDADLQRTMGFTIDDALQSSRFRVEATDCTLRDRLRVDLTGIDDPEDPDLHLARRWCTENYGDMGTLTALNLTLSGRLSTYAQWLRGKYDGGDPHDPLAVVPQLVAKASTTLGVSEDAARYYLQLLAWPDPTDANVRRWNSWQKAEVTAAGKELLALDVVVEAKRSRSRRSFFLQGSWVEAVPPHLPLESWKVEPFAMRLNAAGSKYEPGLGVPLAPLPAPEWFAACWERSQGEDAPRFSELKTTRGKR</sequence>